<organism evidence="6 8">
    <name type="scientific">Leptospira perolatii</name>
    <dbReference type="NCBI Taxonomy" id="2023191"/>
    <lineage>
        <taxon>Bacteria</taxon>
        <taxon>Pseudomonadati</taxon>
        <taxon>Spirochaetota</taxon>
        <taxon>Spirochaetia</taxon>
        <taxon>Leptospirales</taxon>
        <taxon>Leptospiraceae</taxon>
        <taxon>Leptospira</taxon>
    </lineage>
</organism>
<feature type="binding site" evidence="2">
    <location>
        <position position="33"/>
    </location>
    <ligand>
        <name>Mg(2+)</name>
        <dbReference type="ChEBI" id="CHEBI:18420"/>
        <label>1</label>
    </ligand>
</feature>
<keyword evidence="2" id="KW-0547">Nucleotide-binding</keyword>
<dbReference type="InterPro" id="IPR036921">
    <property type="entry name" value="PurM-like_N_sf"/>
</dbReference>
<comment type="caution">
    <text evidence="6">The sequence shown here is derived from an EMBL/GenBank/DDBJ whole genome shotgun (WGS) entry which is preliminary data.</text>
</comment>
<feature type="binding site" evidence="2">
    <location>
        <position position="32"/>
    </location>
    <ligand>
        <name>Mg(2+)</name>
        <dbReference type="ChEBI" id="CHEBI:18420"/>
        <label>1</label>
    </ligand>
</feature>
<feature type="domain" description="PurM-like N-terminal" evidence="3">
    <location>
        <begin position="24"/>
        <end position="126"/>
    </location>
</feature>
<feature type="binding site" evidence="2">
    <location>
        <position position="40"/>
    </location>
    <ligand>
        <name>substrate</name>
    </ligand>
</feature>
<dbReference type="GO" id="GO:0009030">
    <property type="term" value="F:thiamine-phosphate kinase activity"/>
    <property type="evidence" value="ECO:0007669"/>
    <property type="project" value="UniProtKB-UniRule"/>
</dbReference>
<keyword evidence="2" id="KW-0479">Metal-binding</keyword>
<dbReference type="GO" id="GO:0000287">
    <property type="term" value="F:magnesium ion binding"/>
    <property type="evidence" value="ECO:0007669"/>
    <property type="project" value="UniProtKB-UniRule"/>
</dbReference>
<feature type="binding site" evidence="2">
    <location>
        <position position="202"/>
    </location>
    <ligand>
        <name>Mg(2+)</name>
        <dbReference type="ChEBI" id="CHEBI:18420"/>
        <label>3</label>
    </ligand>
</feature>
<dbReference type="SUPFAM" id="SSF55326">
    <property type="entry name" value="PurM N-terminal domain-like"/>
    <property type="match status" value="1"/>
</dbReference>
<dbReference type="Pfam" id="PF00586">
    <property type="entry name" value="AIRS"/>
    <property type="match status" value="1"/>
</dbReference>
<comment type="miscellaneous">
    <text evidence="2">Reaction mechanism of ThiL seems to utilize a direct, inline transfer of the gamma-phosphate of ATP to TMP rather than a phosphorylated enzyme intermediate.</text>
</comment>
<evidence type="ECO:0000313" key="5">
    <source>
        <dbReference type="EMBL" id="PJZ69379.1"/>
    </source>
</evidence>
<dbReference type="PIRSF" id="PIRSF005303">
    <property type="entry name" value="Thiam_monoph_kin"/>
    <property type="match status" value="1"/>
</dbReference>
<feature type="binding site" evidence="2">
    <location>
        <position position="62"/>
    </location>
    <ligand>
        <name>Mg(2+)</name>
        <dbReference type="ChEBI" id="CHEBI:18420"/>
        <label>4</label>
    </ligand>
</feature>
<name>A0A2M9ZKL7_9LEPT</name>
<evidence type="ECO:0000313" key="7">
    <source>
        <dbReference type="Proteomes" id="UP000231962"/>
    </source>
</evidence>
<keyword evidence="2" id="KW-0808">Transferase</keyword>
<reference evidence="7 8" key="1">
    <citation type="submission" date="2017-07" db="EMBL/GenBank/DDBJ databases">
        <title>Leptospira spp. isolated from tropical soils.</title>
        <authorList>
            <person name="Thibeaux R."/>
            <person name="Iraola G."/>
            <person name="Ferres I."/>
            <person name="Bierque E."/>
            <person name="Girault D."/>
            <person name="Soupe-Gilbert M.-E."/>
            <person name="Picardeau M."/>
            <person name="Goarant C."/>
        </authorList>
    </citation>
    <scope>NUCLEOTIDE SEQUENCE [LARGE SCALE GENOMIC DNA]</scope>
    <source>
        <strain evidence="6 8">FH1-B-B1</strain>
        <strain evidence="5 7">FH1-B-C1</strain>
    </source>
</reference>
<dbReference type="Pfam" id="PF02769">
    <property type="entry name" value="AIRS_C"/>
    <property type="match status" value="1"/>
</dbReference>
<evidence type="ECO:0000256" key="1">
    <source>
        <dbReference type="ARBA" id="ARBA00022977"/>
    </source>
</evidence>
<dbReference type="InterPro" id="IPR016188">
    <property type="entry name" value="PurM-like_N"/>
</dbReference>
<feature type="binding site" evidence="2">
    <location>
        <position position="31"/>
    </location>
    <ligand>
        <name>Mg(2+)</name>
        <dbReference type="ChEBI" id="CHEBI:18420"/>
        <label>4</label>
    </ligand>
</feature>
<dbReference type="InterPro" id="IPR010918">
    <property type="entry name" value="PurM-like_C_dom"/>
</dbReference>
<dbReference type="GO" id="GO:0009229">
    <property type="term" value="P:thiamine diphosphate biosynthetic process"/>
    <property type="evidence" value="ECO:0007669"/>
    <property type="project" value="UniProtKB-UniRule"/>
</dbReference>
<keyword evidence="2 6" id="KW-0418">Kinase</keyword>
<keyword evidence="2" id="KW-0067">ATP-binding</keyword>
<evidence type="ECO:0000313" key="8">
    <source>
        <dbReference type="Proteomes" id="UP000231990"/>
    </source>
</evidence>
<evidence type="ECO:0000259" key="4">
    <source>
        <dbReference type="Pfam" id="PF02769"/>
    </source>
</evidence>
<dbReference type="OrthoDB" id="9802811at2"/>
<dbReference type="EC" id="2.7.4.16" evidence="2"/>
<evidence type="ECO:0000256" key="2">
    <source>
        <dbReference type="HAMAP-Rule" id="MF_02128"/>
    </source>
</evidence>
<comment type="similarity">
    <text evidence="2">Belongs to the thiamine-monophosphate kinase family.</text>
</comment>
<dbReference type="EMBL" id="NPDY01000010">
    <property type="protein sequence ID" value="PJZ69379.1"/>
    <property type="molecule type" value="Genomic_DNA"/>
</dbReference>
<feature type="binding site" evidence="2">
    <location>
        <position position="249"/>
    </location>
    <ligand>
        <name>substrate</name>
    </ligand>
</feature>
<keyword evidence="2" id="KW-0460">Magnesium</keyword>
<feature type="binding site" evidence="2">
    <location>
        <position position="62"/>
    </location>
    <ligand>
        <name>Mg(2+)</name>
        <dbReference type="ChEBI" id="CHEBI:18420"/>
        <label>2</label>
    </ligand>
</feature>
<dbReference type="CDD" id="cd02194">
    <property type="entry name" value="ThiL"/>
    <property type="match status" value="1"/>
</dbReference>
<evidence type="ECO:0000259" key="3">
    <source>
        <dbReference type="Pfam" id="PF00586"/>
    </source>
</evidence>
<dbReference type="Gene3D" id="3.30.1330.10">
    <property type="entry name" value="PurM-like, N-terminal domain"/>
    <property type="match status" value="1"/>
</dbReference>
<evidence type="ECO:0000313" key="6">
    <source>
        <dbReference type="EMBL" id="PJZ72514.1"/>
    </source>
</evidence>
<feature type="binding site" evidence="2">
    <location>
        <position position="33"/>
    </location>
    <ligand>
        <name>Mg(2+)</name>
        <dbReference type="ChEBI" id="CHEBI:18420"/>
        <label>2</label>
    </ligand>
</feature>
<dbReference type="PANTHER" id="PTHR30270:SF0">
    <property type="entry name" value="THIAMINE-MONOPHOSPHATE KINASE"/>
    <property type="match status" value="1"/>
</dbReference>
<feature type="binding site" evidence="2">
    <location>
        <position position="62"/>
    </location>
    <ligand>
        <name>Mg(2+)</name>
        <dbReference type="ChEBI" id="CHEBI:18420"/>
        <label>3</label>
    </ligand>
</feature>
<feature type="binding site" evidence="2">
    <location>
        <begin position="110"/>
        <end position="111"/>
    </location>
    <ligand>
        <name>ATP</name>
        <dbReference type="ChEBI" id="CHEBI:30616"/>
    </ligand>
</feature>
<feature type="binding site" evidence="2">
    <location>
        <position position="303"/>
    </location>
    <ligand>
        <name>substrate</name>
    </ligand>
</feature>
<dbReference type="SUPFAM" id="SSF56042">
    <property type="entry name" value="PurM C-terminal domain-like"/>
    <property type="match status" value="1"/>
</dbReference>
<accession>A0A2M9ZKL7</accession>
<dbReference type="Gene3D" id="3.90.650.10">
    <property type="entry name" value="PurM-like C-terminal domain"/>
    <property type="match status" value="1"/>
</dbReference>
<dbReference type="UniPathway" id="UPA00060">
    <property type="reaction ID" value="UER00142"/>
</dbReference>
<dbReference type="InterPro" id="IPR036676">
    <property type="entry name" value="PurM-like_C_sf"/>
</dbReference>
<dbReference type="AlphaFoldDB" id="A0A2M9ZKL7"/>
<dbReference type="NCBIfam" id="TIGR01379">
    <property type="entry name" value="thiL"/>
    <property type="match status" value="1"/>
</dbReference>
<sequence>MKEEEIIRSLYPDGREQLNDCYLGEDGILITTDTIVEETHFRLDWSSPADIASKLVEVNVSDIVAANGLPTKAFFNFGLSSNCNNKDFLNPFLDSFRKKINRYEIELCGGDTYRSHELNLTLTLLGKSNSPLNRVNGKAGDKIYLSGHVGSSFLGYKILKGYASNVPEALHSQSLERHLRPTARIELVDSLLGQNEVHSCMDLTDGLVQDLSKLSKASNLVMEVNIEQIPHLPGILDFLTLEEFLSSGEELELIVLSSEDLPSECKGIPVTQIGTCRKVEEGETPNAYFHLNGKTWIPKNPGFLHFA</sequence>
<dbReference type="GO" id="GO:0005524">
    <property type="term" value="F:ATP binding"/>
    <property type="evidence" value="ECO:0007669"/>
    <property type="project" value="UniProtKB-UniRule"/>
</dbReference>
<dbReference type="Proteomes" id="UP000231990">
    <property type="component" value="Unassembled WGS sequence"/>
</dbReference>
<feature type="domain" description="PurM-like C-terminal" evidence="4">
    <location>
        <begin position="138"/>
        <end position="266"/>
    </location>
</feature>
<comment type="catalytic activity">
    <reaction evidence="2">
        <text>thiamine phosphate + ATP = thiamine diphosphate + ADP</text>
        <dbReference type="Rhea" id="RHEA:15913"/>
        <dbReference type="ChEBI" id="CHEBI:30616"/>
        <dbReference type="ChEBI" id="CHEBI:37575"/>
        <dbReference type="ChEBI" id="CHEBI:58937"/>
        <dbReference type="ChEBI" id="CHEBI:456216"/>
        <dbReference type="EC" id="2.7.4.16"/>
    </reaction>
</comment>
<dbReference type="InterPro" id="IPR006283">
    <property type="entry name" value="ThiL-like"/>
</dbReference>
<feature type="binding site" evidence="2">
    <location>
        <position position="20"/>
    </location>
    <ligand>
        <name>Mg(2+)</name>
        <dbReference type="ChEBI" id="CHEBI:18420"/>
        <label>3</label>
    </ligand>
</feature>
<dbReference type="PANTHER" id="PTHR30270">
    <property type="entry name" value="THIAMINE-MONOPHOSPHATE KINASE"/>
    <property type="match status" value="1"/>
</dbReference>
<feature type="binding site" evidence="2">
    <location>
        <position position="20"/>
    </location>
    <ligand>
        <name>Mg(2+)</name>
        <dbReference type="ChEBI" id="CHEBI:18420"/>
        <label>4</label>
    </ligand>
</feature>
<keyword evidence="7" id="KW-1185">Reference proteome</keyword>
<proteinExistence type="inferred from homology"/>
<comment type="function">
    <text evidence="2">Catalyzes the ATP-dependent phosphorylation of thiamine-monophosphate (TMP) to form thiamine-pyrophosphate (TPP), the active form of vitamin B1.</text>
</comment>
<comment type="pathway">
    <text evidence="2">Cofactor biosynthesis; thiamine diphosphate biosynthesis; thiamine diphosphate from thiamine phosphate: step 1/1.</text>
</comment>
<feature type="binding site" evidence="2">
    <location>
        <position position="134"/>
    </location>
    <ligand>
        <name>ATP</name>
        <dbReference type="ChEBI" id="CHEBI:30616"/>
    </ligand>
</feature>
<dbReference type="RefSeq" id="WP_100714193.1">
    <property type="nucleotide sequence ID" value="NZ_NPDY01000010.1"/>
</dbReference>
<comment type="caution">
    <text evidence="2">Lacks conserved residue(s) required for the propagation of feature annotation.</text>
</comment>
<feature type="binding site" evidence="2">
    <location>
        <position position="204"/>
    </location>
    <ligand>
        <name>ATP</name>
        <dbReference type="ChEBI" id="CHEBI:30616"/>
    </ligand>
</feature>
<dbReference type="GO" id="GO:0009228">
    <property type="term" value="P:thiamine biosynthetic process"/>
    <property type="evidence" value="ECO:0007669"/>
    <property type="project" value="UniProtKB-KW"/>
</dbReference>
<gene>
    <name evidence="2 6" type="primary">thiL</name>
    <name evidence="5" type="ORF">CH360_11555</name>
    <name evidence="6" type="ORF">CH373_13990</name>
</gene>
<keyword evidence="1 2" id="KW-0784">Thiamine biosynthesis</keyword>
<protein>
    <recommendedName>
        <fullName evidence="2">Thiamine-monophosphate kinase</fullName>
        <shortName evidence="2">TMP kinase</shortName>
        <shortName evidence="2">Thiamine-phosphate kinase</shortName>
        <ecNumber evidence="2">2.7.4.16</ecNumber>
    </recommendedName>
</protein>
<feature type="binding site" evidence="2">
    <location>
        <position position="205"/>
    </location>
    <ligand>
        <name>Mg(2+)</name>
        <dbReference type="ChEBI" id="CHEBI:18420"/>
        <label>5</label>
    </ligand>
</feature>
<feature type="binding site" evidence="2">
    <location>
        <position position="111"/>
    </location>
    <ligand>
        <name>Mg(2+)</name>
        <dbReference type="ChEBI" id="CHEBI:18420"/>
        <label>1</label>
    </ligand>
</feature>
<dbReference type="Proteomes" id="UP000231962">
    <property type="component" value="Unassembled WGS sequence"/>
</dbReference>
<dbReference type="HAMAP" id="MF_02128">
    <property type="entry name" value="TMP_kinase"/>
    <property type="match status" value="1"/>
</dbReference>
<dbReference type="EMBL" id="NPDZ01000009">
    <property type="protein sequence ID" value="PJZ72514.1"/>
    <property type="molecule type" value="Genomic_DNA"/>
</dbReference>